<evidence type="ECO:0000256" key="5">
    <source>
        <dbReference type="ARBA" id="ARBA00023124"/>
    </source>
</evidence>
<keyword evidence="5" id="KW-0190">Covalent protein-DNA linkage</keyword>
<dbReference type="GO" id="GO:0008233">
    <property type="term" value="F:peptidase activity"/>
    <property type="evidence" value="ECO:0007669"/>
    <property type="project" value="UniProtKB-KW"/>
</dbReference>
<dbReference type="OrthoDB" id="9782620at2"/>
<dbReference type="GO" id="GO:0003697">
    <property type="term" value="F:single-stranded DNA binding"/>
    <property type="evidence" value="ECO:0007669"/>
    <property type="project" value="InterPro"/>
</dbReference>
<keyword evidence="4 8" id="KW-0378">Hydrolase</keyword>
<dbReference type="RefSeq" id="WP_073120080.1">
    <property type="nucleotide sequence ID" value="NZ_BMEN01000003.1"/>
</dbReference>
<keyword evidence="10" id="KW-1185">Reference proteome</keyword>
<dbReference type="InterPro" id="IPR036590">
    <property type="entry name" value="SRAP-like"/>
</dbReference>
<evidence type="ECO:0000256" key="3">
    <source>
        <dbReference type="ARBA" id="ARBA00022763"/>
    </source>
</evidence>
<dbReference type="Gene3D" id="3.90.1680.10">
    <property type="entry name" value="SOS response associated peptidase-like"/>
    <property type="match status" value="1"/>
</dbReference>
<dbReference type="Proteomes" id="UP000184109">
    <property type="component" value="Unassembled WGS sequence"/>
</dbReference>
<sequence length="214" mass="24941">MKLKISNMASKNALVEFAGIPLKHPELYKKSYIITGKEETIVPVITQENQHEISFAIWGLLPENYDEDWLEFQDLVDTLTVKIDELKNNEVIDQLENINRCLILVTGFFTTYLKEGKTHQYYVSAKNNTPFYLAGYYNKLNDGFLTFTLLLSPQNEAIKKYQNLTKYMPTIINSDYKNLWLSDDITLNHIEDFIQKTSYMPLNITQVNNTLEYS</sequence>
<keyword evidence="7" id="KW-0456">Lyase</keyword>
<keyword evidence="6" id="KW-0238">DNA-binding</keyword>
<name>A0A1M5V4P7_9FLAO</name>
<dbReference type="GO" id="GO:0016829">
    <property type="term" value="F:lyase activity"/>
    <property type="evidence" value="ECO:0007669"/>
    <property type="project" value="UniProtKB-KW"/>
</dbReference>
<proteinExistence type="inferred from homology"/>
<dbReference type="GO" id="GO:0006508">
    <property type="term" value="P:proteolysis"/>
    <property type="evidence" value="ECO:0007669"/>
    <property type="project" value="UniProtKB-KW"/>
</dbReference>
<evidence type="ECO:0000256" key="1">
    <source>
        <dbReference type="ARBA" id="ARBA00008136"/>
    </source>
</evidence>
<dbReference type="AlphaFoldDB" id="A0A1M5V4P7"/>
<evidence type="ECO:0000256" key="7">
    <source>
        <dbReference type="ARBA" id="ARBA00023239"/>
    </source>
</evidence>
<protein>
    <recommendedName>
        <fullName evidence="8">Abasic site processing protein</fullName>
        <ecNumber evidence="8">3.4.-.-</ecNumber>
    </recommendedName>
</protein>
<dbReference type="Pfam" id="PF02586">
    <property type="entry name" value="SRAP"/>
    <property type="match status" value="1"/>
</dbReference>
<dbReference type="GO" id="GO:0106300">
    <property type="term" value="P:protein-DNA covalent cross-linking repair"/>
    <property type="evidence" value="ECO:0007669"/>
    <property type="project" value="InterPro"/>
</dbReference>
<evidence type="ECO:0000313" key="10">
    <source>
        <dbReference type="Proteomes" id="UP000184109"/>
    </source>
</evidence>
<keyword evidence="2 8" id="KW-0645">Protease</keyword>
<reference evidence="10" key="1">
    <citation type="submission" date="2016-11" db="EMBL/GenBank/DDBJ databases">
        <authorList>
            <person name="Varghese N."/>
            <person name="Submissions S."/>
        </authorList>
    </citation>
    <scope>NUCLEOTIDE SEQUENCE [LARGE SCALE GENOMIC DNA]</scope>
    <source>
        <strain evidence="10">DSM 100572</strain>
    </source>
</reference>
<keyword evidence="3" id="KW-0227">DNA damage</keyword>
<evidence type="ECO:0000313" key="9">
    <source>
        <dbReference type="EMBL" id="SHH70064.1"/>
    </source>
</evidence>
<gene>
    <name evidence="9" type="ORF">SAMN05444281_1497</name>
</gene>
<dbReference type="SUPFAM" id="SSF143081">
    <property type="entry name" value="BB1717-like"/>
    <property type="match status" value="1"/>
</dbReference>
<evidence type="ECO:0000256" key="4">
    <source>
        <dbReference type="ARBA" id="ARBA00022801"/>
    </source>
</evidence>
<dbReference type="EC" id="3.4.-.-" evidence="8"/>
<dbReference type="InterPro" id="IPR003738">
    <property type="entry name" value="SRAP"/>
</dbReference>
<dbReference type="STRING" id="1195760.SAMN05444281_1497"/>
<accession>A0A1M5V4P7</accession>
<dbReference type="PANTHER" id="PTHR13604:SF0">
    <property type="entry name" value="ABASIC SITE PROCESSING PROTEIN HMCES"/>
    <property type="match status" value="1"/>
</dbReference>
<organism evidence="9 10">
    <name type="scientific">Wenyingzhuangia marina</name>
    <dbReference type="NCBI Taxonomy" id="1195760"/>
    <lineage>
        <taxon>Bacteria</taxon>
        <taxon>Pseudomonadati</taxon>
        <taxon>Bacteroidota</taxon>
        <taxon>Flavobacteriia</taxon>
        <taxon>Flavobacteriales</taxon>
        <taxon>Flavobacteriaceae</taxon>
        <taxon>Wenyingzhuangia</taxon>
    </lineage>
</organism>
<evidence type="ECO:0000256" key="6">
    <source>
        <dbReference type="ARBA" id="ARBA00023125"/>
    </source>
</evidence>
<dbReference type="PANTHER" id="PTHR13604">
    <property type="entry name" value="DC12-RELATED"/>
    <property type="match status" value="1"/>
</dbReference>
<evidence type="ECO:0000256" key="8">
    <source>
        <dbReference type="RuleBase" id="RU364100"/>
    </source>
</evidence>
<evidence type="ECO:0000256" key="2">
    <source>
        <dbReference type="ARBA" id="ARBA00022670"/>
    </source>
</evidence>
<dbReference type="EMBL" id="FQXQ01000003">
    <property type="protein sequence ID" value="SHH70064.1"/>
    <property type="molecule type" value="Genomic_DNA"/>
</dbReference>
<comment type="similarity">
    <text evidence="1 8">Belongs to the SOS response-associated peptidase family.</text>
</comment>